<evidence type="ECO:0000256" key="5">
    <source>
        <dbReference type="ARBA" id="ARBA00012964"/>
    </source>
</evidence>
<dbReference type="InterPro" id="IPR039356">
    <property type="entry name" value="YfbR/HDDC2"/>
</dbReference>
<organism evidence="9 10">
    <name type="scientific">Thermococcus profundus</name>
    <dbReference type="NCBI Taxonomy" id="49899"/>
    <lineage>
        <taxon>Archaea</taxon>
        <taxon>Methanobacteriati</taxon>
        <taxon>Methanobacteriota</taxon>
        <taxon>Thermococci</taxon>
        <taxon>Thermococcales</taxon>
        <taxon>Thermococcaceae</taxon>
        <taxon>Thermococcus</taxon>
    </lineage>
</organism>
<comment type="subunit">
    <text evidence="4">Homodimer.</text>
</comment>
<dbReference type="OrthoDB" id="46088at2157"/>
<feature type="domain" description="HD/PDEase" evidence="8">
    <location>
        <begin position="28"/>
        <end position="146"/>
    </location>
</feature>
<dbReference type="KEGG" id="tprf:A3L09_06630"/>
<dbReference type="EMBL" id="CP014862">
    <property type="protein sequence ID" value="ASJ02954.1"/>
    <property type="molecule type" value="Genomic_DNA"/>
</dbReference>
<evidence type="ECO:0000256" key="6">
    <source>
        <dbReference type="ARBA" id="ARBA00022723"/>
    </source>
</evidence>
<name>A0A2Z2MGD2_THEPR</name>
<accession>A0A2Z2MGD2</accession>
<dbReference type="RefSeq" id="WP_088858209.1">
    <property type="nucleotide sequence ID" value="NZ_CP014862.1"/>
</dbReference>
<keyword evidence="10" id="KW-1185">Reference proteome</keyword>
<dbReference type="GO" id="GO:0005737">
    <property type="term" value="C:cytoplasm"/>
    <property type="evidence" value="ECO:0007669"/>
    <property type="project" value="TreeGrafter"/>
</dbReference>
<comment type="catalytic activity">
    <reaction evidence="1">
        <text>a 2'-deoxyribonucleoside 5'-phosphate + H2O = a 2'-deoxyribonucleoside + phosphate</text>
        <dbReference type="Rhea" id="RHEA:36167"/>
        <dbReference type="ChEBI" id="CHEBI:15377"/>
        <dbReference type="ChEBI" id="CHEBI:18274"/>
        <dbReference type="ChEBI" id="CHEBI:43474"/>
        <dbReference type="ChEBI" id="CHEBI:65317"/>
        <dbReference type="EC" id="3.1.3.89"/>
    </reaction>
</comment>
<gene>
    <name evidence="9" type="ORF">A3L09_06630</name>
</gene>
<proteinExistence type="predicted"/>
<evidence type="ECO:0000256" key="4">
    <source>
        <dbReference type="ARBA" id="ARBA00011738"/>
    </source>
</evidence>
<protein>
    <recommendedName>
        <fullName evidence="5">5'-deoxynucleotidase</fullName>
        <ecNumber evidence="5">3.1.3.89</ecNumber>
    </recommendedName>
</protein>
<evidence type="ECO:0000256" key="7">
    <source>
        <dbReference type="ARBA" id="ARBA00022801"/>
    </source>
</evidence>
<comment type="cofactor">
    <cofactor evidence="2">
        <name>Mn(2+)</name>
        <dbReference type="ChEBI" id="CHEBI:29035"/>
    </cofactor>
</comment>
<sequence>MSLLNLFIEAGNLKKLRRSGWVLRGIPNPESIADHSFRTALITLFLADELRNRGVDVDVEKAVKMALLHDLGEARITDIPMPAQGYFDKVSGERKALRDILKPTKRAEEYLELFEEYESESTLEGKLVKFADKLEMLVQACEYERAGFNALDEFWGALESLRKSDLYPHFKDVIEGLVRARKQNCLL</sequence>
<dbReference type="EC" id="3.1.3.89" evidence="5"/>
<dbReference type="GeneID" id="33320074"/>
<keyword evidence="7" id="KW-0378">Hydrolase</keyword>
<dbReference type="CDD" id="cd00077">
    <property type="entry name" value="HDc"/>
    <property type="match status" value="1"/>
</dbReference>
<dbReference type="GO" id="GO:0046872">
    <property type="term" value="F:metal ion binding"/>
    <property type="evidence" value="ECO:0007669"/>
    <property type="project" value="UniProtKB-KW"/>
</dbReference>
<comment type="cofactor">
    <cofactor evidence="3">
        <name>Co(2+)</name>
        <dbReference type="ChEBI" id="CHEBI:48828"/>
    </cofactor>
</comment>
<evidence type="ECO:0000256" key="1">
    <source>
        <dbReference type="ARBA" id="ARBA00001638"/>
    </source>
</evidence>
<dbReference type="GO" id="GO:0002953">
    <property type="term" value="F:5'-deoxynucleotidase activity"/>
    <property type="evidence" value="ECO:0007669"/>
    <property type="project" value="UniProtKB-EC"/>
</dbReference>
<dbReference type="Pfam" id="PF13023">
    <property type="entry name" value="HD_3"/>
    <property type="match status" value="1"/>
</dbReference>
<dbReference type="FunFam" id="1.10.3210.10:FF:000035">
    <property type="entry name" value="HD family hydrolase"/>
    <property type="match status" value="1"/>
</dbReference>
<dbReference type="InterPro" id="IPR006674">
    <property type="entry name" value="HD_domain"/>
</dbReference>
<keyword evidence="6" id="KW-0479">Metal-binding</keyword>
<dbReference type="SUPFAM" id="SSF109604">
    <property type="entry name" value="HD-domain/PDEase-like"/>
    <property type="match status" value="1"/>
</dbReference>
<dbReference type="AlphaFoldDB" id="A0A2Z2MGD2"/>
<dbReference type="Proteomes" id="UP000250179">
    <property type="component" value="Chromosome"/>
</dbReference>
<dbReference type="SMART" id="SM00471">
    <property type="entry name" value="HDc"/>
    <property type="match status" value="1"/>
</dbReference>
<dbReference type="InterPro" id="IPR003607">
    <property type="entry name" value="HD/PDEase_dom"/>
</dbReference>
<evidence type="ECO:0000256" key="2">
    <source>
        <dbReference type="ARBA" id="ARBA00001936"/>
    </source>
</evidence>
<dbReference type="PANTHER" id="PTHR11845">
    <property type="entry name" value="5'-DEOXYNUCLEOTIDASE HDDC2"/>
    <property type="match status" value="1"/>
</dbReference>
<evidence type="ECO:0000259" key="8">
    <source>
        <dbReference type="SMART" id="SM00471"/>
    </source>
</evidence>
<dbReference type="PANTHER" id="PTHR11845:SF13">
    <property type="entry name" value="5'-DEOXYNUCLEOTIDASE HDDC2"/>
    <property type="match status" value="1"/>
</dbReference>
<evidence type="ECO:0000313" key="9">
    <source>
        <dbReference type="EMBL" id="ASJ02954.1"/>
    </source>
</evidence>
<evidence type="ECO:0000313" key="10">
    <source>
        <dbReference type="Proteomes" id="UP000250179"/>
    </source>
</evidence>
<dbReference type="Gene3D" id="1.10.3210.10">
    <property type="entry name" value="Hypothetical protein af1432"/>
    <property type="match status" value="1"/>
</dbReference>
<evidence type="ECO:0000256" key="3">
    <source>
        <dbReference type="ARBA" id="ARBA00001941"/>
    </source>
</evidence>
<reference evidence="9 10" key="1">
    <citation type="submission" date="2016-03" db="EMBL/GenBank/DDBJ databases">
        <title>Complete genome sequence of Thermococcus profundus strain DT5432.</title>
        <authorList>
            <person name="Oger P.M."/>
        </authorList>
    </citation>
    <scope>NUCLEOTIDE SEQUENCE [LARGE SCALE GENOMIC DNA]</scope>
    <source>
        <strain evidence="9 10">DT 5432</strain>
    </source>
</reference>